<dbReference type="OrthoDB" id="3048541at2759"/>
<evidence type="ECO:0000313" key="1">
    <source>
        <dbReference type="EMBL" id="TFY82905.1"/>
    </source>
</evidence>
<dbReference type="Proteomes" id="UP000298061">
    <property type="component" value="Unassembled WGS sequence"/>
</dbReference>
<reference evidence="1 2" key="1">
    <citation type="submission" date="2019-02" db="EMBL/GenBank/DDBJ databases">
        <title>Genome sequencing of the rare red list fungi Hericium alpestre (H. flagellum).</title>
        <authorList>
            <person name="Buettner E."/>
            <person name="Kellner H."/>
        </authorList>
    </citation>
    <scope>NUCLEOTIDE SEQUENCE [LARGE SCALE GENOMIC DNA]</scope>
    <source>
        <strain evidence="1 2">DSM 108284</strain>
    </source>
</reference>
<protein>
    <submittedName>
        <fullName evidence="1">Uncharacterized protein</fullName>
    </submittedName>
</protein>
<dbReference type="AlphaFoldDB" id="A0A4Z0A828"/>
<evidence type="ECO:0000313" key="2">
    <source>
        <dbReference type="Proteomes" id="UP000298061"/>
    </source>
</evidence>
<gene>
    <name evidence="1" type="ORF">EWM64_g1118</name>
</gene>
<comment type="caution">
    <text evidence="1">The sequence shown here is derived from an EMBL/GenBank/DDBJ whole genome shotgun (WGS) entry which is preliminary data.</text>
</comment>
<sequence>MDRGHRRLRLEGSEGVDHTNPASWTGNVIVKNVSLLTTWNVGRTEAINILKTAGVADVAQAFAFTEDKPGIDMLRPEGTYVGLRESEVDVAAHIISEASDAAVKISAMERDSMTPVVELNEPMPEVDNLDLEDVIPDNPGEDADGLFAKDNLWVDISGHQVHKASAIRLMLGSDEGLKSTERLLRVRGYMRHGTKRSINEDSIAGELFMVGQLAATFLRVDDQAALCIIKVTAIIKGKETNISCIPLSDLADHKITLRGQVLSLKPHGTA</sequence>
<dbReference type="EMBL" id="SFCI01000069">
    <property type="protein sequence ID" value="TFY82905.1"/>
    <property type="molecule type" value="Genomic_DNA"/>
</dbReference>
<name>A0A4Z0A828_9AGAM</name>
<organism evidence="1 2">
    <name type="scientific">Hericium alpestre</name>
    <dbReference type="NCBI Taxonomy" id="135208"/>
    <lineage>
        <taxon>Eukaryota</taxon>
        <taxon>Fungi</taxon>
        <taxon>Dikarya</taxon>
        <taxon>Basidiomycota</taxon>
        <taxon>Agaricomycotina</taxon>
        <taxon>Agaricomycetes</taxon>
        <taxon>Russulales</taxon>
        <taxon>Hericiaceae</taxon>
        <taxon>Hericium</taxon>
    </lineage>
</organism>
<keyword evidence="2" id="KW-1185">Reference proteome</keyword>
<dbReference type="STRING" id="135208.A0A4Z0A828"/>
<accession>A0A4Z0A828</accession>
<proteinExistence type="predicted"/>